<dbReference type="PROSITE" id="PS00211">
    <property type="entry name" value="ABC_TRANSPORTER_1"/>
    <property type="match status" value="2"/>
</dbReference>
<evidence type="ECO:0000259" key="13">
    <source>
        <dbReference type="PROSITE" id="PS50929"/>
    </source>
</evidence>
<proteinExistence type="inferred from homology"/>
<dbReference type="InterPro" id="IPR036640">
    <property type="entry name" value="ABC1_TM_sf"/>
</dbReference>
<dbReference type="EMBL" id="JARGEI010000003">
    <property type="protein sequence ID" value="KAJ8734040.1"/>
    <property type="molecule type" value="Genomic_DNA"/>
</dbReference>
<dbReference type="GO" id="GO:0005524">
    <property type="term" value="F:ATP binding"/>
    <property type="evidence" value="ECO:0007669"/>
    <property type="project" value="UniProtKB-KW"/>
</dbReference>
<dbReference type="InterPro" id="IPR003593">
    <property type="entry name" value="AAA+_ATPase"/>
</dbReference>
<dbReference type="InterPro" id="IPR027417">
    <property type="entry name" value="P-loop_NTPase"/>
</dbReference>
<evidence type="ECO:0000256" key="3">
    <source>
        <dbReference type="ARBA" id="ARBA00022448"/>
    </source>
</evidence>
<evidence type="ECO:0000256" key="4">
    <source>
        <dbReference type="ARBA" id="ARBA00022692"/>
    </source>
</evidence>
<feature type="region of interest" description="Disordered" evidence="10">
    <location>
        <begin position="761"/>
        <end position="788"/>
    </location>
</feature>
<feature type="region of interest" description="Disordered" evidence="10">
    <location>
        <begin position="1"/>
        <end position="26"/>
    </location>
</feature>
<feature type="region of interest" description="Disordered" evidence="10">
    <location>
        <begin position="428"/>
        <end position="454"/>
    </location>
</feature>
<dbReference type="Pfam" id="PF00005">
    <property type="entry name" value="ABC_tran"/>
    <property type="match status" value="2"/>
</dbReference>
<sequence>MGAEKDTKGSKDSKNAAPPKNAPQKQKDVPNVFLRTFLCWMIPIFYYGNTRDLEEEDLSPPKNVYRSKALGDKLERAWLKEEREAKLAGRQAKLTRVLCKTFFWSYVPGGIMQFMAIVLRTTSPLLFSRLLLYWSADSDMSRETAMYYAVSMILMNWVSAFMTHHGALFCQQFGMKLRCAIGSLMFRKIMRMSNGSLGDTTAGKVVNLLSNDLMRFDMAMMFLHYVWIIPIQVAAVIYLGYLQADTAAFIGFAALIIIALPCQGFLGRFLGKIRLRTAEKTDARIKTMSEVINGIQVIKMYAWEIPFQKVVGEKRAEELKEVKTATILRTVFIGFMMFTERAALFFTVLTYVLLGNVMSANVFYPLQQFMSAAQVNITLILPLVFAFTAELVVSIGRVEDFLSLQDRPDLTGPAEEVSSNLFRNLSAKSESGANPDIRPLSYHRKSDGLPPDPALDLQLKKPVNRKFSRSVSYQDDSALVLHDVSASWTGDPNYMALKNISMRLRKGKLCAIIGAVGSGKSSILQLLLKELPSATGTVSIYGKISYACQEAWLFPSTVRENILFGLPFEPGKYKKVCKVCALEKDFKQFPFGDQTLVGERGVSLSGGQRARINLARAVYREADIYLLDDPLSAVDANVGRQLFEGCINGYLRGSTRILVTHQTHFLKAADYIVVLNELFEGCINGYLRGSTRILVTHQIHFLKAADYIVVLNEGRIENMGTFDELVSSGKDFSLMLSQLQEGKDKDSDSLGSRSIEDKERPALKSMLSVTSDSEDTPEFEAQKMEEEERQSGNLKWEVISAYFKSGGNVCFVLFALTIVVLSTVSAASVDYWVSFWTNQMALYEESLGGEAIEPGLDVQAGPFTVGQYLLIHGGLVAACVLMVNLRVFPFAYLCVSASSKLHNTMFSTMLRGVMRFFDTSSSGRILNRFTKDMGSLDEILPRTLLDVLQIYGTMTGILVLNAIALYWTLVPSAVLLVLFFFMVRIYMKAAQGIKRLEGTTKSPMFGTVTSSLGGISTIRSSNAQQRLIEQFDTHQDLHTTSWNSYLNGGTTFGFYLDTMCLVYLTTVIFVFLFLDFGDAIPVGSVGLAVTQSNTLTVMLQHGARMLVEFIAQLTSVERILQYTRIDTEQDLFEGKISMPPNWPSKGRIEFQNVSLRYAPNEAPVLKNLNFVVESGHKVGIVGRTGAGKSSLISALFRFAYLDGTISIDGLDASMISRQGLRSKISIIPQEPILFSATIRYNLDPFNIFSDEELWRALEQVDLKSAITSLDFKVTEGGSNFSVGQRQLMCLARAVLRSNQILIMDEATANVDPQTDNFIQETIRRQFAACTVLTIAHRLNTIMDSDRVLVMSGGEVLEYEHPYVLLSDAGSAFSAMVRETGDKNSANLFQVAKDAYFQSNLKENLR</sequence>
<keyword evidence="8 11" id="KW-1133">Transmembrane helix</keyword>
<evidence type="ECO:0000256" key="2">
    <source>
        <dbReference type="ARBA" id="ARBA00009726"/>
    </source>
</evidence>
<organism evidence="14 15">
    <name type="scientific">Mythimna separata</name>
    <name type="common">Oriental armyworm</name>
    <name type="synonym">Pseudaletia separata</name>
    <dbReference type="NCBI Taxonomy" id="271217"/>
    <lineage>
        <taxon>Eukaryota</taxon>
        <taxon>Metazoa</taxon>
        <taxon>Ecdysozoa</taxon>
        <taxon>Arthropoda</taxon>
        <taxon>Hexapoda</taxon>
        <taxon>Insecta</taxon>
        <taxon>Pterygota</taxon>
        <taxon>Neoptera</taxon>
        <taxon>Endopterygota</taxon>
        <taxon>Lepidoptera</taxon>
        <taxon>Glossata</taxon>
        <taxon>Ditrysia</taxon>
        <taxon>Noctuoidea</taxon>
        <taxon>Noctuidae</taxon>
        <taxon>Noctuinae</taxon>
        <taxon>Hadenini</taxon>
        <taxon>Mythimna</taxon>
    </lineage>
</organism>
<keyword evidence="4 11" id="KW-0812">Transmembrane</keyword>
<dbReference type="InterPro" id="IPR003439">
    <property type="entry name" value="ABC_transporter-like_ATP-bd"/>
</dbReference>
<evidence type="ECO:0000256" key="11">
    <source>
        <dbReference type="SAM" id="Phobius"/>
    </source>
</evidence>
<dbReference type="InterPro" id="IPR050173">
    <property type="entry name" value="ABC_transporter_C-like"/>
</dbReference>
<keyword evidence="15" id="KW-1185">Reference proteome</keyword>
<dbReference type="SUPFAM" id="SSF52540">
    <property type="entry name" value="P-loop containing nucleoside triphosphate hydrolases"/>
    <property type="match status" value="3"/>
</dbReference>
<dbReference type="FunFam" id="3.40.50.300:FF:000163">
    <property type="entry name" value="Multidrug resistance-associated protein member 4"/>
    <property type="match status" value="1"/>
</dbReference>
<dbReference type="Gene3D" id="3.40.50.300">
    <property type="entry name" value="P-loop containing nucleotide triphosphate hydrolases"/>
    <property type="match status" value="3"/>
</dbReference>
<name>A0AAD7Z028_MYTSE</name>
<comment type="similarity">
    <text evidence="2">Belongs to the ABC transporter superfamily. ABCC family. Conjugate transporter (TC 3.A.1.208) subfamily.</text>
</comment>
<evidence type="ECO:0000259" key="12">
    <source>
        <dbReference type="PROSITE" id="PS50893"/>
    </source>
</evidence>
<evidence type="ECO:0000256" key="9">
    <source>
        <dbReference type="ARBA" id="ARBA00023136"/>
    </source>
</evidence>
<feature type="transmembrane region" description="Helical" evidence="11">
    <location>
        <begin position="147"/>
        <end position="168"/>
    </location>
</feature>
<feature type="compositionally biased region" description="Basic and acidic residues" evidence="10">
    <location>
        <begin position="1"/>
        <end position="14"/>
    </location>
</feature>
<accession>A0AAD7Z028</accession>
<reference evidence="14" key="1">
    <citation type="submission" date="2023-03" db="EMBL/GenBank/DDBJ databases">
        <title>Chromosome-level genomes of two armyworms, Mythimna separata and Mythimna loreyi, provide insights into the biosynthesis and reception of sex pheromones.</title>
        <authorList>
            <person name="Zhao H."/>
        </authorList>
    </citation>
    <scope>NUCLEOTIDE SEQUENCE</scope>
    <source>
        <strain evidence="14">BeijingLab</strain>
        <tissue evidence="14">Pupa</tissue>
    </source>
</reference>
<dbReference type="PANTHER" id="PTHR24223">
    <property type="entry name" value="ATP-BINDING CASSETTE SUB-FAMILY C"/>
    <property type="match status" value="1"/>
</dbReference>
<dbReference type="PROSITE" id="PS50893">
    <property type="entry name" value="ABC_TRANSPORTER_2"/>
    <property type="match status" value="2"/>
</dbReference>
<evidence type="ECO:0000256" key="1">
    <source>
        <dbReference type="ARBA" id="ARBA00004141"/>
    </source>
</evidence>
<feature type="domain" description="ABC transporter" evidence="12">
    <location>
        <begin position="479"/>
        <end position="738"/>
    </location>
</feature>
<feature type="domain" description="ABC transmembrane type-1" evidence="13">
    <location>
        <begin position="109"/>
        <end position="389"/>
    </location>
</feature>
<dbReference type="PANTHER" id="PTHR24223:SF456">
    <property type="entry name" value="MULTIDRUG RESISTANCE-ASSOCIATED PROTEIN LETHAL(2)03659"/>
    <property type="match status" value="1"/>
</dbReference>
<dbReference type="Pfam" id="PF00664">
    <property type="entry name" value="ABC_membrane"/>
    <property type="match status" value="2"/>
</dbReference>
<dbReference type="InterPro" id="IPR011527">
    <property type="entry name" value="ABC1_TM_dom"/>
</dbReference>
<feature type="transmembrane region" description="Helical" evidence="11">
    <location>
        <begin position="869"/>
        <end position="895"/>
    </location>
</feature>
<dbReference type="FunFam" id="1.20.1560.10:FF:000026">
    <property type="entry name" value="Multidrug resistance-associated protein lethal(2)03659"/>
    <property type="match status" value="1"/>
</dbReference>
<keyword evidence="7" id="KW-0067">ATP-binding</keyword>
<dbReference type="GO" id="GO:0016887">
    <property type="term" value="F:ATP hydrolysis activity"/>
    <property type="evidence" value="ECO:0007669"/>
    <property type="project" value="InterPro"/>
</dbReference>
<comment type="caution">
    <text evidence="14">The sequence shown here is derived from an EMBL/GenBank/DDBJ whole genome shotgun (WGS) entry which is preliminary data.</text>
</comment>
<evidence type="ECO:0000256" key="8">
    <source>
        <dbReference type="ARBA" id="ARBA00022989"/>
    </source>
</evidence>
<dbReference type="GO" id="GO:0140359">
    <property type="term" value="F:ABC-type transporter activity"/>
    <property type="evidence" value="ECO:0007669"/>
    <property type="project" value="InterPro"/>
</dbReference>
<feature type="transmembrane region" description="Helical" evidence="11">
    <location>
        <begin position="1054"/>
        <end position="1074"/>
    </location>
</feature>
<evidence type="ECO:0000256" key="10">
    <source>
        <dbReference type="SAM" id="MobiDB-lite"/>
    </source>
</evidence>
<dbReference type="SUPFAM" id="SSF90123">
    <property type="entry name" value="ABC transporter transmembrane region"/>
    <property type="match status" value="2"/>
</dbReference>
<feature type="transmembrane region" description="Helical" evidence="11">
    <location>
        <begin position="809"/>
        <end position="833"/>
    </location>
</feature>
<dbReference type="FunFam" id="3.40.50.300:FF:000973">
    <property type="entry name" value="Multidrug resistance-associated protein 4"/>
    <property type="match status" value="1"/>
</dbReference>
<dbReference type="CDD" id="cd03250">
    <property type="entry name" value="ABCC_MRP_domain1"/>
    <property type="match status" value="1"/>
</dbReference>
<dbReference type="PROSITE" id="PS50929">
    <property type="entry name" value="ABC_TM1F"/>
    <property type="match status" value="2"/>
</dbReference>
<evidence type="ECO:0000313" key="15">
    <source>
        <dbReference type="Proteomes" id="UP001231518"/>
    </source>
</evidence>
<dbReference type="InterPro" id="IPR017871">
    <property type="entry name" value="ABC_transporter-like_CS"/>
</dbReference>
<dbReference type="SMART" id="SM00382">
    <property type="entry name" value="AAA"/>
    <property type="match status" value="2"/>
</dbReference>
<feature type="transmembrane region" description="Helical" evidence="11">
    <location>
        <begin position="222"/>
        <end position="241"/>
    </location>
</feature>
<keyword evidence="5" id="KW-0677">Repeat</keyword>
<evidence type="ECO:0000256" key="6">
    <source>
        <dbReference type="ARBA" id="ARBA00022741"/>
    </source>
</evidence>
<gene>
    <name evidence="14" type="ORF">PYW07_014591</name>
</gene>
<keyword evidence="9 11" id="KW-0472">Membrane</keyword>
<feature type="domain" description="ABC transmembrane type-1" evidence="13">
    <location>
        <begin position="813"/>
        <end position="1111"/>
    </location>
</feature>
<evidence type="ECO:0008006" key="16">
    <source>
        <dbReference type="Google" id="ProtNLM"/>
    </source>
</evidence>
<dbReference type="Proteomes" id="UP001231518">
    <property type="component" value="Chromosome 5"/>
</dbReference>
<dbReference type="GO" id="GO:0016020">
    <property type="term" value="C:membrane"/>
    <property type="evidence" value="ECO:0007669"/>
    <property type="project" value="UniProtKB-SubCell"/>
</dbReference>
<dbReference type="CDD" id="cd18579">
    <property type="entry name" value="ABC_6TM_ABCC_D1"/>
    <property type="match status" value="1"/>
</dbReference>
<feature type="transmembrane region" description="Helical" evidence="11">
    <location>
        <begin position="969"/>
        <end position="987"/>
    </location>
</feature>
<evidence type="ECO:0000256" key="7">
    <source>
        <dbReference type="ARBA" id="ARBA00022840"/>
    </source>
</evidence>
<keyword evidence="3" id="KW-0813">Transport</keyword>
<dbReference type="Gene3D" id="1.20.1560.10">
    <property type="entry name" value="ABC transporter type 1, transmembrane domain"/>
    <property type="match status" value="2"/>
</dbReference>
<keyword evidence="6" id="KW-0547">Nucleotide-binding</keyword>
<protein>
    <recommendedName>
        <fullName evidence="16">ABCC3</fullName>
    </recommendedName>
</protein>
<feature type="transmembrane region" description="Helical" evidence="11">
    <location>
        <begin position="247"/>
        <end position="266"/>
    </location>
</feature>
<evidence type="ECO:0000313" key="14">
    <source>
        <dbReference type="EMBL" id="KAJ8734040.1"/>
    </source>
</evidence>
<evidence type="ECO:0000256" key="5">
    <source>
        <dbReference type="ARBA" id="ARBA00022737"/>
    </source>
</evidence>
<dbReference type="FunFam" id="1.20.1560.10:FF:000014">
    <property type="entry name" value="Multidrug resistance-associated protein member 4"/>
    <property type="match status" value="1"/>
</dbReference>
<feature type="transmembrane region" description="Helical" evidence="11">
    <location>
        <begin position="943"/>
        <end position="963"/>
    </location>
</feature>
<feature type="transmembrane region" description="Helical" evidence="11">
    <location>
        <begin position="103"/>
        <end position="127"/>
    </location>
</feature>
<dbReference type="InterPro" id="IPR044746">
    <property type="entry name" value="ABCC_6TM_D1"/>
</dbReference>
<feature type="transmembrane region" description="Helical" evidence="11">
    <location>
        <begin position="342"/>
        <end position="364"/>
    </location>
</feature>
<comment type="subcellular location">
    <subcellularLocation>
        <location evidence="1">Membrane</location>
        <topology evidence="1">Multi-pass membrane protein</topology>
    </subcellularLocation>
</comment>
<dbReference type="CDD" id="cd03244">
    <property type="entry name" value="ABCC_MRP_domain2"/>
    <property type="match status" value="1"/>
</dbReference>
<feature type="domain" description="ABC transporter" evidence="12">
    <location>
        <begin position="1148"/>
        <end position="1377"/>
    </location>
</feature>
<feature type="transmembrane region" description="Helical" evidence="11">
    <location>
        <begin position="376"/>
        <end position="398"/>
    </location>
</feature>